<evidence type="ECO:0000313" key="5">
    <source>
        <dbReference type="EMBL" id="OJJ11411.1"/>
    </source>
</evidence>
<protein>
    <recommendedName>
        <fullName evidence="4">SF3 helicase domain-containing protein</fullName>
    </recommendedName>
</protein>
<accession>A0A1L9QCI0</accession>
<feature type="region of interest" description="Disordered" evidence="3">
    <location>
        <begin position="801"/>
        <end position="820"/>
    </location>
</feature>
<dbReference type="CDD" id="cd01029">
    <property type="entry name" value="TOPRIM_primases"/>
    <property type="match status" value="1"/>
</dbReference>
<evidence type="ECO:0000256" key="1">
    <source>
        <dbReference type="ARBA" id="ARBA00022741"/>
    </source>
</evidence>
<gene>
    <name evidence="5" type="ORF">BI308_25725</name>
</gene>
<dbReference type="InterPro" id="IPR045455">
    <property type="entry name" value="NrS-1_pol-like_helicase"/>
</dbReference>
<organism evidence="5 6">
    <name type="scientific">Roseofilum reptotaenium AO1-A</name>
    <dbReference type="NCBI Taxonomy" id="1925591"/>
    <lineage>
        <taxon>Bacteria</taxon>
        <taxon>Bacillati</taxon>
        <taxon>Cyanobacteriota</taxon>
        <taxon>Cyanophyceae</taxon>
        <taxon>Desertifilales</taxon>
        <taxon>Desertifilaceae</taxon>
        <taxon>Roseofilum</taxon>
    </lineage>
</organism>
<feature type="region of interest" description="Disordered" evidence="3">
    <location>
        <begin position="1"/>
        <end position="23"/>
    </location>
</feature>
<keyword evidence="2" id="KW-0067">ATP-binding</keyword>
<reference evidence="5" key="1">
    <citation type="submission" date="2016-10" db="EMBL/GenBank/DDBJ databases">
        <title>CRISPR-Cas defence system in Roseofilum reptotaenium: evidence of a bacteriophage-cyanobacterium arms race in the coral black band disease.</title>
        <authorList>
            <person name="Buerger P."/>
            <person name="Wood-Charlson E.M."/>
            <person name="Weynberg K.D."/>
            <person name="Willis B."/>
            <person name="Van Oppen M.J."/>
        </authorList>
    </citation>
    <scope>NUCLEOTIDE SEQUENCE [LARGE SCALE GENOMIC DNA]</scope>
    <source>
        <strain evidence="5">AO1-A</strain>
    </source>
</reference>
<dbReference type="InterPro" id="IPR024385">
    <property type="entry name" value="DUF3854"/>
</dbReference>
<evidence type="ECO:0000256" key="2">
    <source>
        <dbReference type="ARBA" id="ARBA00022840"/>
    </source>
</evidence>
<comment type="caution">
    <text evidence="5">The sequence shown here is derived from an EMBL/GenBank/DDBJ whole genome shotgun (WGS) entry which is preliminary data.</text>
</comment>
<dbReference type="Pfam" id="PF19263">
    <property type="entry name" value="DUF5906"/>
    <property type="match status" value="1"/>
</dbReference>
<dbReference type="PROSITE" id="PS51206">
    <property type="entry name" value="SF3_HELICASE_1"/>
    <property type="match status" value="1"/>
</dbReference>
<keyword evidence="6" id="KW-1185">Reference proteome</keyword>
<dbReference type="InterPro" id="IPR027417">
    <property type="entry name" value="P-loop_NTPase"/>
</dbReference>
<dbReference type="Pfam" id="PF12965">
    <property type="entry name" value="DUF3854"/>
    <property type="match status" value="1"/>
</dbReference>
<proteinExistence type="predicted"/>
<keyword evidence="1" id="KW-0547">Nucleotide-binding</keyword>
<feature type="domain" description="SF3 helicase" evidence="4">
    <location>
        <begin position="443"/>
        <end position="613"/>
    </location>
</feature>
<dbReference type="EMBL" id="MLAW01000103">
    <property type="protein sequence ID" value="OJJ11411.1"/>
    <property type="molecule type" value="Genomic_DNA"/>
</dbReference>
<name>A0A1L9QCI0_9CYAN</name>
<feature type="region of interest" description="Disordered" evidence="3">
    <location>
        <begin position="741"/>
        <end position="793"/>
    </location>
</feature>
<evidence type="ECO:0000259" key="4">
    <source>
        <dbReference type="PROSITE" id="PS51206"/>
    </source>
</evidence>
<dbReference type="GO" id="GO:0005524">
    <property type="term" value="F:ATP binding"/>
    <property type="evidence" value="ECO:0007669"/>
    <property type="project" value="UniProtKB-KW"/>
</dbReference>
<feature type="region of interest" description="Disordered" evidence="3">
    <location>
        <begin position="829"/>
        <end position="850"/>
    </location>
</feature>
<dbReference type="Pfam" id="PF08706">
    <property type="entry name" value="D5_N"/>
    <property type="match status" value="1"/>
</dbReference>
<dbReference type="Gene3D" id="3.40.50.300">
    <property type="entry name" value="P-loop containing nucleotide triphosphate hydrolases"/>
    <property type="match status" value="1"/>
</dbReference>
<evidence type="ECO:0000313" key="6">
    <source>
        <dbReference type="Proteomes" id="UP000183940"/>
    </source>
</evidence>
<dbReference type="InterPro" id="IPR014818">
    <property type="entry name" value="Phage/plasmid_primase_P4_C"/>
</dbReference>
<dbReference type="SUPFAM" id="SSF52540">
    <property type="entry name" value="P-loop containing nucleoside triphosphate hydrolases"/>
    <property type="match status" value="1"/>
</dbReference>
<sequence length="918" mass="103617">MHKNLKERNPSLNSSSCGGHSRSPIVSDNDWLEQQLNDSGIKNPLLKKQFEVCLEGFTIQGISIDGVKLNPDSWQKRNRYPEKHLDKDGKPIKYITQKKKPGEEHGCYDAFLPAGCVAWYSELKWRCSDFLSGTSGEKMDITLSLGQFLVKHPSFPIIITEGAKKACCALENGYIAISIPGCSMWHKSQSTELVPILDALCVKGRPVYVALDSDFREKPEVKQQLQQLSKALEKRGCDVKICVWEPKGKEKEGMDDFIVGGGDFDEVIKAALTIAQWEKQFYNDCTQVVQDKKLRNKAGDKEERFTPFSLATQVAEIKEPTWRFDNAFKVWRQWDGKHWKTLEPEKVTDYLIEVGGGQIPSHSFVEQAEKLLRAKLRKLNKQDEDYPVFGKNHEYTYFRNGALRLEDRQFLPHQRENLNTHYIDRDYAPLPEDLGECVANLERYCPLVYEFLSYASNGDDAQLKKYLYCLAGVLLARYNWCQRFPLIHGKPGTGKGTFTRMMIALLGQENVATTSLSDIGGKFERARWLGKKMCLNPDERTWVKDISLLLKMTGHDDIPFDRKHKDPGESKFWGTLVIVFNSFCFSSDEALNRRADLILFPHPFKKRSRAKEIAMMREMGRLASVLFSIPTELVDAGISGDMDTPSLAIQKWELQCENNSVAAFLDEKLVPVPGHELLQSEAFRAYQDYCYANGLSKPVSNRRFGKELEVATTQVGLTLERKDCNRGKMLIGVALRKNTENADAPTTTQRLKSQAEESLENCAKTSPLSPLTPPQPNQDNGSNPHTYHHNITTGGENITTEEAASDEPVSESGASVVKTSPPVVEEVAKKEDETTVYQESGDSGDDSGLFLQQENASNVSPPDLRLGMRVKNKSLDMELFNEGVLTLPPGEDGKWGVFWEHFAYSSREHPDNLIPIVD</sequence>
<evidence type="ECO:0000256" key="3">
    <source>
        <dbReference type="SAM" id="MobiDB-lite"/>
    </source>
</evidence>
<dbReference type="InterPro" id="IPR014015">
    <property type="entry name" value="Helicase_SF3_DNA-vir"/>
</dbReference>
<dbReference type="InterPro" id="IPR034154">
    <property type="entry name" value="TOPRIM_DnaG/twinkle"/>
</dbReference>
<dbReference type="Proteomes" id="UP000183940">
    <property type="component" value="Unassembled WGS sequence"/>
</dbReference>
<dbReference type="STRING" id="1925591.BI308_25725"/>
<dbReference type="AlphaFoldDB" id="A0A1L9QCI0"/>